<organism evidence="1 2">
    <name type="scientific">[Propionibacterium] namnetense SK182B-JCVI</name>
    <dbReference type="NCBI Taxonomy" id="1051006"/>
    <lineage>
        <taxon>Bacteria</taxon>
        <taxon>Bacillati</taxon>
        <taxon>Actinomycetota</taxon>
        <taxon>Actinomycetes</taxon>
        <taxon>Propionibacteriales</taxon>
        <taxon>Propionibacteriaceae</taxon>
        <taxon>Cutibacterium</taxon>
    </lineage>
</organism>
<comment type="caution">
    <text evidence="1">The sequence shown here is derived from an EMBL/GenBank/DDBJ whole genome shotgun (WGS) entry which is preliminary data.</text>
</comment>
<reference evidence="1 2" key="1">
    <citation type="submission" date="2011-07" db="EMBL/GenBank/DDBJ databases">
        <title>Genome Sequence of Propionibacterium acnes SK182B-JCVI.</title>
        <authorList>
            <person name="Durkin A.S."/>
            <person name="Madupu R."/>
            <person name="Hostetler J."/>
            <person name="Radune D."/>
            <person name="Torralba M."/>
            <person name="Methe B."/>
            <person name="Sutton G."/>
            <person name="Strausberg R.L."/>
            <person name="Nelson K.E."/>
        </authorList>
    </citation>
    <scope>NUCLEOTIDE SEQUENCE [LARGE SCALE GENOMIC DNA]</scope>
    <source>
        <strain evidence="1 2">SK182B-JCVI</strain>
    </source>
</reference>
<evidence type="ECO:0000313" key="2">
    <source>
        <dbReference type="Proteomes" id="UP000007832"/>
    </source>
</evidence>
<dbReference type="Proteomes" id="UP000007832">
    <property type="component" value="Unassembled WGS sequence"/>
</dbReference>
<accession>F9NT23</accession>
<evidence type="ECO:0000313" key="1">
    <source>
        <dbReference type="EMBL" id="EGR97891.1"/>
    </source>
</evidence>
<proteinExistence type="predicted"/>
<dbReference type="AlphaFoldDB" id="F9NT23"/>
<dbReference type="EMBL" id="AFUN01000007">
    <property type="protein sequence ID" value="EGR97891.1"/>
    <property type="molecule type" value="Genomic_DNA"/>
</dbReference>
<sequence length="42" mass="4658">MCVSVGIEIISLRVMDDEDVGGLLWTESGLLRHLSADSRRVE</sequence>
<protein>
    <submittedName>
        <fullName evidence="1">Uncharacterized protein</fullName>
    </submittedName>
</protein>
<name>F9NT23_9ACTN</name>
<gene>
    <name evidence="1" type="ORF">HMPREF1162_0191</name>
</gene>